<feature type="region of interest" description="Disordered" evidence="11">
    <location>
        <begin position="1"/>
        <end position="21"/>
    </location>
</feature>
<dbReference type="InterPro" id="IPR016186">
    <property type="entry name" value="C-type_lectin-like/link_sf"/>
</dbReference>
<gene>
    <name evidence="14" type="ORF">HPG69_004149</name>
</gene>
<keyword evidence="3" id="KW-0430">Lectin</keyword>
<dbReference type="SMART" id="SM00034">
    <property type="entry name" value="CLECT"/>
    <property type="match status" value="1"/>
</dbReference>
<evidence type="ECO:0000256" key="7">
    <source>
        <dbReference type="ARBA" id="ARBA00023136"/>
    </source>
</evidence>
<dbReference type="Gene3D" id="3.10.100.10">
    <property type="entry name" value="Mannose-Binding Protein A, subunit A"/>
    <property type="match status" value="1"/>
</dbReference>
<dbReference type="PROSITE" id="PS50041">
    <property type="entry name" value="C_TYPE_LECTIN_2"/>
    <property type="match status" value="1"/>
</dbReference>
<evidence type="ECO:0000256" key="10">
    <source>
        <dbReference type="ARBA" id="ARBA00023180"/>
    </source>
</evidence>
<sequence>SPSESQNRLRPGSTQRPGKTDNKEFSVTWHLFVVTLGILCLLLLEEILRNLRQKNDIIQNENYLKEQLLTNKTLEYDILKNETLQQKKELDSLFIGKKRCHRKQIFSKSLQNTVRVSGFTGFKYRITTPEAMFGLVEPYVSRNSVAFFAFLRLPEGKLYEDRWSCCGGKCYYFTTEKKDWKGCKQTCRNYNLSLLKIDDKDELAFIQPQTYPDNYWIGLSYNAKESKWKWIDSGTSSGTNFIIRSLPSGSRRCVFLTSTRVTDIDCSNTYNCICEKRLDCVSTACFN</sequence>
<dbReference type="Pfam" id="PF00059">
    <property type="entry name" value="Lectin_C"/>
    <property type="match status" value="1"/>
</dbReference>
<keyword evidence="10" id="KW-0325">Glycoprotein</keyword>
<evidence type="ECO:0000256" key="2">
    <source>
        <dbReference type="ARBA" id="ARBA00022692"/>
    </source>
</evidence>
<evidence type="ECO:0000256" key="4">
    <source>
        <dbReference type="ARBA" id="ARBA00022889"/>
    </source>
</evidence>
<name>A0A7J7E9S0_DICBM</name>
<keyword evidence="8" id="KW-1015">Disulfide bond</keyword>
<dbReference type="InterPro" id="IPR013600">
    <property type="entry name" value="Ly49_N"/>
</dbReference>
<dbReference type="SUPFAM" id="SSF56436">
    <property type="entry name" value="C-type lectin-like"/>
    <property type="match status" value="1"/>
</dbReference>
<evidence type="ECO:0000256" key="3">
    <source>
        <dbReference type="ARBA" id="ARBA00022734"/>
    </source>
</evidence>
<keyword evidence="2 12" id="KW-0812">Transmembrane</keyword>
<comment type="subcellular location">
    <subcellularLocation>
        <location evidence="1">Membrane</location>
        <topology evidence="1">Single-pass type II membrane protein</topology>
    </subcellularLocation>
</comment>
<feature type="non-terminal residue" evidence="14">
    <location>
        <position position="1"/>
    </location>
</feature>
<dbReference type="Pfam" id="PF08391">
    <property type="entry name" value="Ly49"/>
    <property type="match status" value="1"/>
</dbReference>
<dbReference type="CDD" id="cd03593">
    <property type="entry name" value="CLECT_NK_receptors_like"/>
    <property type="match status" value="1"/>
</dbReference>
<evidence type="ECO:0000256" key="12">
    <source>
        <dbReference type="SAM" id="Phobius"/>
    </source>
</evidence>
<dbReference type="InterPro" id="IPR016187">
    <property type="entry name" value="CTDL_fold"/>
</dbReference>
<feature type="transmembrane region" description="Helical" evidence="12">
    <location>
        <begin position="27"/>
        <end position="44"/>
    </location>
</feature>
<dbReference type="GO" id="GO:0005886">
    <property type="term" value="C:plasma membrane"/>
    <property type="evidence" value="ECO:0007669"/>
    <property type="project" value="UniProtKB-ARBA"/>
</dbReference>
<organism evidence="14 15">
    <name type="scientific">Diceros bicornis minor</name>
    <name type="common">South-central black rhinoceros</name>
    <dbReference type="NCBI Taxonomy" id="77932"/>
    <lineage>
        <taxon>Eukaryota</taxon>
        <taxon>Metazoa</taxon>
        <taxon>Chordata</taxon>
        <taxon>Craniata</taxon>
        <taxon>Vertebrata</taxon>
        <taxon>Euteleostomi</taxon>
        <taxon>Mammalia</taxon>
        <taxon>Eutheria</taxon>
        <taxon>Laurasiatheria</taxon>
        <taxon>Perissodactyla</taxon>
        <taxon>Rhinocerotidae</taxon>
        <taxon>Diceros</taxon>
    </lineage>
</organism>
<feature type="domain" description="C-type lectin" evidence="13">
    <location>
        <begin position="166"/>
        <end position="275"/>
    </location>
</feature>
<accession>A0A7J7E9S0</accession>
<keyword evidence="6 12" id="KW-1133">Transmembrane helix</keyword>
<reference evidence="14 15" key="1">
    <citation type="journal article" date="2020" name="Mol. Biol. Evol.">
        <title>Interspecific Gene Flow and the Evolution of Specialization in Black and White Rhinoceros.</title>
        <authorList>
            <person name="Moodley Y."/>
            <person name="Westbury M.V."/>
            <person name="Russo I.M."/>
            <person name="Gopalakrishnan S."/>
            <person name="Rakotoarivelo A."/>
            <person name="Olsen R.A."/>
            <person name="Prost S."/>
            <person name="Tunstall T."/>
            <person name="Ryder O.A."/>
            <person name="Dalen L."/>
            <person name="Bruford M.W."/>
        </authorList>
    </citation>
    <scope>NUCLEOTIDE SEQUENCE [LARGE SCALE GENOMIC DNA]</scope>
    <source>
        <strain evidence="14">SBR-YM</strain>
        <tissue evidence="14">Skin</tissue>
    </source>
</reference>
<evidence type="ECO:0000256" key="8">
    <source>
        <dbReference type="ARBA" id="ARBA00023157"/>
    </source>
</evidence>
<comment type="caution">
    <text evidence="14">The sequence shown here is derived from an EMBL/GenBank/DDBJ whole genome shotgun (WGS) entry which is preliminary data.</text>
</comment>
<dbReference type="InterPro" id="IPR001304">
    <property type="entry name" value="C-type_lectin-like"/>
</dbReference>
<evidence type="ECO:0000256" key="5">
    <source>
        <dbReference type="ARBA" id="ARBA00022968"/>
    </source>
</evidence>
<evidence type="ECO:0000259" key="13">
    <source>
        <dbReference type="PROSITE" id="PS50041"/>
    </source>
</evidence>
<proteinExistence type="predicted"/>
<keyword evidence="9" id="KW-0675">Receptor</keyword>
<keyword evidence="5" id="KW-0735">Signal-anchor</keyword>
<dbReference type="GO" id="GO:0030246">
    <property type="term" value="F:carbohydrate binding"/>
    <property type="evidence" value="ECO:0007669"/>
    <property type="project" value="UniProtKB-KW"/>
</dbReference>
<dbReference type="InterPro" id="IPR033992">
    <property type="entry name" value="NKR-like_CTLD"/>
</dbReference>
<keyword evidence="7 12" id="KW-0472">Membrane</keyword>
<evidence type="ECO:0000313" key="14">
    <source>
        <dbReference type="EMBL" id="KAF5912479.1"/>
    </source>
</evidence>
<protein>
    <recommendedName>
        <fullName evidence="13">C-type lectin domain-containing protein</fullName>
    </recommendedName>
</protein>
<dbReference type="AlphaFoldDB" id="A0A7J7E9S0"/>
<dbReference type="Proteomes" id="UP000551758">
    <property type="component" value="Unassembled WGS sequence"/>
</dbReference>
<evidence type="ECO:0000256" key="1">
    <source>
        <dbReference type="ARBA" id="ARBA00004606"/>
    </source>
</evidence>
<evidence type="ECO:0000256" key="11">
    <source>
        <dbReference type="SAM" id="MobiDB-lite"/>
    </source>
</evidence>
<dbReference type="GO" id="GO:0007155">
    <property type="term" value="P:cell adhesion"/>
    <property type="evidence" value="ECO:0007669"/>
    <property type="project" value="UniProtKB-KW"/>
</dbReference>
<dbReference type="PANTHER" id="PTHR46329">
    <property type="entry name" value="KILLER CELL LECTIN-LIKE RECEPTOR 2"/>
    <property type="match status" value="1"/>
</dbReference>
<dbReference type="InterPro" id="IPR052013">
    <property type="entry name" value="Mouse_KLRs"/>
</dbReference>
<feature type="compositionally biased region" description="Polar residues" evidence="11">
    <location>
        <begin position="1"/>
        <end position="17"/>
    </location>
</feature>
<evidence type="ECO:0000256" key="6">
    <source>
        <dbReference type="ARBA" id="ARBA00022989"/>
    </source>
</evidence>
<evidence type="ECO:0000256" key="9">
    <source>
        <dbReference type="ARBA" id="ARBA00023170"/>
    </source>
</evidence>
<dbReference type="PANTHER" id="PTHR46329:SF1">
    <property type="entry name" value="KILLER CELL LECTIN-LIKE RECEPTOR 2"/>
    <property type="match status" value="1"/>
</dbReference>
<dbReference type="EMBL" id="JACDTQ010003814">
    <property type="protein sequence ID" value="KAF5912479.1"/>
    <property type="molecule type" value="Genomic_DNA"/>
</dbReference>
<keyword evidence="4" id="KW-0130">Cell adhesion</keyword>
<keyword evidence="15" id="KW-1185">Reference proteome</keyword>
<evidence type="ECO:0000313" key="15">
    <source>
        <dbReference type="Proteomes" id="UP000551758"/>
    </source>
</evidence>